<reference evidence="3" key="1">
    <citation type="submission" date="2016-10" db="EMBL/GenBank/DDBJ databases">
        <authorList>
            <person name="Varghese N."/>
            <person name="Submissions S."/>
        </authorList>
    </citation>
    <scope>NUCLEOTIDE SEQUENCE [LARGE SCALE GENOMIC DNA]</scope>
    <source>
        <strain evidence="3">DSM 45422</strain>
    </source>
</reference>
<sequence>MTARHPLAVLLAEAALPGPDGWIDDLVLDPLLERDGNLPDELPDGVPDLAEVRGVHAAVVPRVPPGRRDGVPATRQRTAQSAEHRLS</sequence>
<accession>A0A1H3NL38</accession>
<proteinExistence type="predicted"/>
<keyword evidence="3" id="KW-1185">Reference proteome</keyword>
<dbReference type="STRING" id="1137993.SAMN05660209_03982"/>
<dbReference type="EMBL" id="FNOT01000013">
    <property type="protein sequence ID" value="SDY88929.1"/>
    <property type="molecule type" value="Genomic_DNA"/>
</dbReference>
<evidence type="ECO:0000256" key="1">
    <source>
        <dbReference type="SAM" id="MobiDB-lite"/>
    </source>
</evidence>
<evidence type="ECO:0000313" key="2">
    <source>
        <dbReference type="EMBL" id="SDY88929.1"/>
    </source>
</evidence>
<dbReference type="Proteomes" id="UP000198921">
    <property type="component" value="Unassembled WGS sequence"/>
</dbReference>
<gene>
    <name evidence="2" type="ORF">SAMN05660209_03982</name>
</gene>
<dbReference type="AlphaFoldDB" id="A0A1H3NL38"/>
<organism evidence="2 3">
    <name type="scientific">Geodermatophilus africanus</name>
    <dbReference type="NCBI Taxonomy" id="1137993"/>
    <lineage>
        <taxon>Bacteria</taxon>
        <taxon>Bacillati</taxon>
        <taxon>Actinomycetota</taxon>
        <taxon>Actinomycetes</taxon>
        <taxon>Geodermatophilales</taxon>
        <taxon>Geodermatophilaceae</taxon>
        <taxon>Geodermatophilus</taxon>
    </lineage>
</organism>
<protein>
    <submittedName>
        <fullName evidence="2">Uncharacterized protein</fullName>
    </submittedName>
</protein>
<evidence type="ECO:0000313" key="3">
    <source>
        <dbReference type="Proteomes" id="UP000198921"/>
    </source>
</evidence>
<name>A0A1H3NL38_9ACTN</name>
<feature type="region of interest" description="Disordered" evidence="1">
    <location>
        <begin position="62"/>
        <end position="87"/>
    </location>
</feature>